<keyword evidence="3" id="KW-1185">Reference proteome</keyword>
<feature type="domain" description="ATPase AAA-type core" evidence="1">
    <location>
        <begin position="274"/>
        <end position="352"/>
    </location>
</feature>
<accession>A0ABX0JTL8</accession>
<dbReference type="Proteomes" id="UP000635278">
    <property type="component" value="Unassembled WGS sequence"/>
</dbReference>
<dbReference type="InterPro" id="IPR027417">
    <property type="entry name" value="P-loop_NTPase"/>
</dbReference>
<dbReference type="Pfam" id="PF00004">
    <property type="entry name" value="AAA"/>
    <property type="match status" value="1"/>
</dbReference>
<proteinExistence type="predicted"/>
<dbReference type="Gene3D" id="3.40.50.300">
    <property type="entry name" value="P-loop containing nucleotide triphosphate hydrolases"/>
    <property type="match status" value="1"/>
</dbReference>
<name>A0ABX0JTL8_9PROT</name>
<dbReference type="RefSeq" id="WP_173585150.1">
    <property type="nucleotide sequence ID" value="NZ_WOTB01000058.1"/>
</dbReference>
<evidence type="ECO:0000313" key="3">
    <source>
        <dbReference type="Proteomes" id="UP000635278"/>
    </source>
</evidence>
<comment type="caution">
    <text evidence="2">The sequence shown here is derived from an EMBL/GenBank/DDBJ whole genome shotgun (WGS) entry which is preliminary data.</text>
</comment>
<dbReference type="EMBL" id="WOTB01000058">
    <property type="protein sequence ID" value="NHN86836.1"/>
    <property type="molecule type" value="Genomic_DNA"/>
</dbReference>
<reference evidence="2 3" key="1">
    <citation type="journal article" date="2020" name="Int. J. Syst. Evol. Microbiol.">
        <title>Novel acetic acid bacteria from cider fermentations: Acetobacter conturbans sp. nov. and Acetobacter fallax sp. nov.</title>
        <authorList>
            <person name="Sombolestani A.S."/>
            <person name="Cleenwerck I."/>
            <person name="Cnockaert M."/>
            <person name="Borremans W."/>
            <person name="Wieme A.D."/>
            <person name="De Vuyst L."/>
            <person name="Vandamme P."/>
        </authorList>
    </citation>
    <scope>NUCLEOTIDE SEQUENCE [LARGE SCALE GENOMIC DNA]</scope>
    <source>
        <strain evidence="2 3">LMG 30640</strain>
    </source>
</reference>
<dbReference type="SUPFAM" id="SSF52540">
    <property type="entry name" value="P-loop containing nucleoside triphosphate hydrolases"/>
    <property type="match status" value="1"/>
</dbReference>
<protein>
    <submittedName>
        <fullName evidence="2">AAA family ATPase</fullName>
    </submittedName>
</protein>
<evidence type="ECO:0000313" key="2">
    <source>
        <dbReference type="EMBL" id="NHN86836.1"/>
    </source>
</evidence>
<dbReference type="InterPro" id="IPR003959">
    <property type="entry name" value="ATPase_AAA_core"/>
</dbReference>
<organism evidence="2 3">
    <name type="scientific">Acetobacter musti</name>
    <dbReference type="NCBI Taxonomy" id="864732"/>
    <lineage>
        <taxon>Bacteria</taxon>
        <taxon>Pseudomonadati</taxon>
        <taxon>Pseudomonadota</taxon>
        <taxon>Alphaproteobacteria</taxon>
        <taxon>Acetobacterales</taxon>
        <taxon>Acetobacteraceae</taxon>
        <taxon>Acetobacter</taxon>
    </lineage>
</organism>
<gene>
    <name evidence="2" type="ORF">GOB93_19860</name>
</gene>
<evidence type="ECO:0000259" key="1">
    <source>
        <dbReference type="Pfam" id="PF00004"/>
    </source>
</evidence>
<sequence length="366" mass="40459">MKNEDIDDKHMPFWLSHPDSRNPRDLVMKSLREVGCVRSPLPTALEAWTTWTYRLGTLPASLKRRVLWSHDEIVVWLFVAAVLGHGAAKTEISRRLDETSPVDIARWIGEKFRMSRSDTHRTAEAWSKKCSFLASVWRGEKAVSLFTAVGSNEEYSGVVQDETDTMAKNLSAEAEEKVILEENSGENKGFMVISVLTGSGKTDQDLRAEYKHILGRKLPQRATLPDPVLFMQEFLAMFPWAREVGEKVQAHIMLSVAGKDKHGGALLSPALPPLLLGGPPGIGKTQMLEKICHAFGIGFRTVAAGGSMDDCGLGGTDRKWSSRTPCLPVDAMAQLNCADPAIVVDEIDKVSRGGPRTGMCRQLYWL</sequence>